<keyword evidence="6 8" id="KW-1133">Transmembrane helix</keyword>
<dbReference type="EMBL" id="WUTW01000005">
    <property type="protein sequence ID" value="MXQ66922.1"/>
    <property type="molecule type" value="Genomic_DNA"/>
</dbReference>
<protein>
    <submittedName>
        <fullName evidence="10">ABC transporter permease subunit</fullName>
    </submittedName>
</protein>
<comment type="subcellular location">
    <subcellularLocation>
        <location evidence="1 8">Cell membrane</location>
        <topology evidence="1 8">Multi-pass membrane protein</topology>
    </subcellularLocation>
</comment>
<feature type="domain" description="ABC transmembrane type-1" evidence="9">
    <location>
        <begin position="65"/>
        <end position="271"/>
    </location>
</feature>
<evidence type="ECO:0000256" key="6">
    <source>
        <dbReference type="ARBA" id="ARBA00022989"/>
    </source>
</evidence>
<evidence type="ECO:0000259" key="9">
    <source>
        <dbReference type="PROSITE" id="PS50928"/>
    </source>
</evidence>
<comment type="caution">
    <text evidence="10">The sequence shown here is derived from an EMBL/GenBank/DDBJ whole genome shotgun (WGS) entry which is preliminary data.</text>
</comment>
<dbReference type="PANTHER" id="PTHR42929">
    <property type="entry name" value="INNER MEMBRANE ABC TRANSPORTER PERMEASE PROTEIN YDCU-RELATED-RELATED"/>
    <property type="match status" value="1"/>
</dbReference>
<evidence type="ECO:0000256" key="2">
    <source>
        <dbReference type="ARBA" id="ARBA00007069"/>
    </source>
</evidence>
<feature type="transmembrane region" description="Helical" evidence="8">
    <location>
        <begin position="194"/>
        <end position="216"/>
    </location>
</feature>
<dbReference type="GO" id="GO:0055085">
    <property type="term" value="P:transmembrane transport"/>
    <property type="evidence" value="ECO:0007669"/>
    <property type="project" value="InterPro"/>
</dbReference>
<keyword evidence="11" id="KW-1185">Reference proteome</keyword>
<evidence type="ECO:0000313" key="11">
    <source>
        <dbReference type="Proteomes" id="UP000431901"/>
    </source>
</evidence>
<dbReference type="InterPro" id="IPR035906">
    <property type="entry name" value="MetI-like_sf"/>
</dbReference>
<comment type="similarity">
    <text evidence="2">Belongs to the binding-protein-dependent transport system permease family. CysTW subfamily.</text>
</comment>
<keyword evidence="4" id="KW-1003">Cell membrane</keyword>
<evidence type="ECO:0000256" key="7">
    <source>
        <dbReference type="ARBA" id="ARBA00023136"/>
    </source>
</evidence>
<dbReference type="RefSeq" id="WP_161105101.1">
    <property type="nucleotide sequence ID" value="NZ_JBHLYI010000003.1"/>
</dbReference>
<dbReference type="SUPFAM" id="SSF161098">
    <property type="entry name" value="MetI-like"/>
    <property type="match status" value="1"/>
</dbReference>
<feature type="transmembrane region" description="Helical" evidence="8">
    <location>
        <begin position="152"/>
        <end position="173"/>
    </location>
</feature>
<evidence type="ECO:0000256" key="3">
    <source>
        <dbReference type="ARBA" id="ARBA00022448"/>
    </source>
</evidence>
<dbReference type="OrthoDB" id="9808619at2"/>
<dbReference type="PANTHER" id="PTHR42929:SF1">
    <property type="entry name" value="INNER MEMBRANE ABC TRANSPORTER PERMEASE PROTEIN YDCU-RELATED"/>
    <property type="match status" value="1"/>
</dbReference>
<keyword evidence="7 8" id="KW-0472">Membrane</keyword>
<gene>
    <name evidence="10" type="ORF">GQ466_23165</name>
</gene>
<dbReference type="CDD" id="cd06261">
    <property type="entry name" value="TM_PBP2"/>
    <property type="match status" value="1"/>
</dbReference>
<dbReference type="Gene3D" id="1.10.3720.10">
    <property type="entry name" value="MetI-like"/>
    <property type="match status" value="1"/>
</dbReference>
<evidence type="ECO:0000256" key="8">
    <source>
        <dbReference type="RuleBase" id="RU363032"/>
    </source>
</evidence>
<evidence type="ECO:0000313" key="10">
    <source>
        <dbReference type="EMBL" id="MXQ66922.1"/>
    </source>
</evidence>
<organism evidence="10 11">
    <name type="scientific">Actinomadura rayongensis</name>
    <dbReference type="NCBI Taxonomy" id="1429076"/>
    <lineage>
        <taxon>Bacteria</taxon>
        <taxon>Bacillati</taxon>
        <taxon>Actinomycetota</taxon>
        <taxon>Actinomycetes</taxon>
        <taxon>Streptosporangiales</taxon>
        <taxon>Thermomonosporaceae</taxon>
        <taxon>Actinomadura</taxon>
    </lineage>
</organism>
<feature type="transmembrane region" description="Helical" evidence="8">
    <location>
        <begin position="7"/>
        <end position="30"/>
    </location>
</feature>
<dbReference type="PROSITE" id="PS50928">
    <property type="entry name" value="ABC_TM1"/>
    <property type="match status" value="1"/>
</dbReference>
<keyword evidence="5 8" id="KW-0812">Transmembrane</keyword>
<evidence type="ECO:0000256" key="5">
    <source>
        <dbReference type="ARBA" id="ARBA00022692"/>
    </source>
</evidence>
<sequence length="286" mass="31325">MPFSRRLAPYLLVLPGGLWLAVFFVVPVAMMASLSLQTGNLIDGFRQTFHWQNYTDGLGTYGDTFVRSLWYGLLATILCIALAYPAAYWIAFRAGRRKSSYLLLLLIPYFVSFVLRTVAWKLVLTDNGPVLGPLRDHGIVPSDFHVLDTTTAVVAGLTYTYLPFMVLPVYVALERLDPRLIEAAHDLHADRTAAFARVVLPLSLPGVFAGVVMTFVPASADYVNAEILGGPRNTMIGNVIQAQYFDDGAYPVASALSFTLMAILLAGIFLYARALGTRGILDTPTP</sequence>
<accession>A0A6I4WJY2</accession>
<dbReference type="GO" id="GO:0005886">
    <property type="term" value="C:plasma membrane"/>
    <property type="evidence" value="ECO:0007669"/>
    <property type="project" value="UniProtKB-SubCell"/>
</dbReference>
<reference evidence="10 11" key="1">
    <citation type="submission" date="2019-12" db="EMBL/GenBank/DDBJ databases">
        <title>Nocardia macrotermitis sp. nov. and Nocardia aurantia sp. nov., isolated from the gut of the fungus growing-termite Macrotermes natalensis.</title>
        <authorList>
            <person name="Christine B."/>
            <person name="Rene B."/>
        </authorList>
    </citation>
    <scope>NUCLEOTIDE SEQUENCE [LARGE SCALE GENOMIC DNA]</scope>
    <source>
        <strain evidence="10 11">DSM 102126</strain>
    </source>
</reference>
<name>A0A6I4WJY2_9ACTN</name>
<dbReference type="Pfam" id="PF00528">
    <property type="entry name" value="BPD_transp_1"/>
    <property type="match status" value="1"/>
</dbReference>
<evidence type="ECO:0000256" key="4">
    <source>
        <dbReference type="ARBA" id="ARBA00022475"/>
    </source>
</evidence>
<evidence type="ECO:0000256" key="1">
    <source>
        <dbReference type="ARBA" id="ARBA00004651"/>
    </source>
</evidence>
<dbReference type="AlphaFoldDB" id="A0A6I4WJY2"/>
<feature type="transmembrane region" description="Helical" evidence="8">
    <location>
        <begin position="102"/>
        <end position="123"/>
    </location>
</feature>
<feature type="transmembrane region" description="Helical" evidence="8">
    <location>
        <begin position="69"/>
        <end position="90"/>
    </location>
</feature>
<keyword evidence="3 8" id="KW-0813">Transport</keyword>
<dbReference type="InterPro" id="IPR000515">
    <property type="entry name" value="MetI-like"/>
</dbReference>
<proteinExistence type="inferred from homology"/>
<feature type="transmembrane region" description="Helical" evidence="8">
    <location>
        <begin position="252"/>
        <end position="272"/>
    </location>
</feature>
<dbReference type="Proteomes" id="UP000431901">
    <property type="component" value="Unassembled WGS sequence"/>
</dbReference>